<dbReference type="OrthoDB" id="1287855at2759"/>
<reference evidence="2" key="1">
    <citation type="submission" date="2025-08" db="UniProtKB">
        <authorList>
            <consortium name="RefSeq"/>
        </authorList>
    </citation>
    <scope>IDENTIFICATION</scope>
</reference>
<evidence type="ECO:0000313" key="2">
    <source>
        <dbReference type="RefSeq" id="XP_016432892.1"/>
    </source>
</evidence>
<feature type="domain" description="Transposase-associated" evidence="1">
    <location>
        <begin position="6"/>
        <end position="86"/>
    </location>
</feature>
<name>A0A1S3WZ24_TOBAC</name>
<gene>
    <name evidence="2" type="primary">LOC107759457</name>
</gene>
<accession>A0A1S3WZ24</accession>
<proteinExistence type="predicted"/>
<dbReference type="PaxDb" id="4097-A0A1S3WZ24"/>
<dbReference type="Pfam" id="PF13963">
    <property type="entry name" value="Transpos_assoc"/>
    <property type="match status" value="1"/>
</dbReference>
<dbReference type="RefSeq" id="XP_016432892.1">
    <property type="nucleotide sequence ID" value="XM_016577406.1"/>
</dbReference>
<evidence type="ECO:0000259" key="1">
    <source>
        <dbReference type="Pfam" id="PF13963"/>
    </source>
</evidence>
<dbReference type="AlphaFoldDB" id="A0A1S3WZ24"/>
<dbReference type="InterPro" id="IPR029480">
    <property type="entry name" value="Transpos_assoc"/>
</dbReference>
<sequence>MAFAHRRWMYNRNHPNRVGLRDEFKEGFARFIAKPRTFDDFRIEGTIRYPCVKCMCIKLLGEDVVTCHLFKKRFMKNYYVWTAHEENLDSVNNVDFHNSFGSEEGSPVVENNIEYSRFNDMMRNAFEMFPRAQFEPNDEAKRFFKELEEASCPLYEDSVHSKLSVAVRLLQIKSDSSISQSGMNYIIGLMNELNPSNIDLSKEFYTTK</sequence>
<dbReference type="OMA" id="WTAHEEN"/>
<organism evidence="2">
    <name type="scientific">Nicotiana tabacum</name>
    <name type="common">Common tobacco</name>
    <dbReference type="NCBI Taxonomy" id="4097"/>
    <lineage>
        <taxon>Eukaryota</taxon>
        <taxon>Viridiplantae</taxon>
        <taxon>Streptophyta</taxon>
        <taxon>Embryophyta</taxon>
        <taxon>Tracheophyta</taxon>
        <taxon>Spermatophyta</taxon>
        <taxon>Magnoliopsida</taxon>
        <taxon>eudicotyledons</taxon>
        <taxon>Gunneridae</taxon>
        <taxon>Pentapetalae</taxon>
        <taxon>asterids</taxon>
        <taxon>lamiids</taxon>
        <taxon>Solanales</taxon>
        <taxon>Solanaceae</taxon>
        <taxon>Nicotianoideae</taxon>
        <taxon>Nicotianeae</taxon>
        <taxon>Nicotiana</taxon>
    </lineage>
</organism>
<protein>
    <recommendedName>
        <fullName evidence="1">Transposase-associated domain-containing protein</fullName>
    </recommendedName>
</protein>
<dbReference type="KEGG" id="nta:107759457"/>